<evidence type="ECO:0000313" key="6">
    <source>
        <dbReference type="EMBL" id="OMJ65809.1"/>
    </source>
</evidence>
<keyword evidence="2 4" id="KW-0863">Zinc-finger</keyword>
<gene>
    <name evidence="6" type="ORF">SteCoe_37591</name>
</gene>
<organism evidence="6 7">
    <name type="scientific">Stentor coeruleus</name>
    <dbReference type="NCBI Taxonomy" id="5963"/>
    <lineage>
        <taxon>Eukaryota</taxon>
        <taxon>Sar</taxon>
        <taxon>Alveolata</taxon>
        <taxon>Ciliophora</taxon>
        <taxon>Postciliodesmatophora</taxon>
        <taxon>Heterotrichea</taxon>
        <taxon>Heterotrichida</taxon>
        <taxon>Stentoridae</taxon>
        <taxon>Stentor</taxon>
    </lineage>
</organism>
<evidence type="ECO:0000256" key="2">
    <source>
        <dbReference type="ARBA" id="ARBA00022771"/>
    </source>
</evidence>
<evidence type="ECO:0000256" key="4">
    <source>
        <dbReference type="PROSITE-ProRule" id="PRU00322"/>
    </source>
</evidence>
<dbReference type="SMART" id="SM00547">
    <property type="entry name" value="ZnF_RBZ"/>
    <property type="match status" value="6"/>
</dbReference>
<dbReference type="PROSITE" id="PS01358">
    <property type="entry name" value="ZF_RANBP2_1"/>
    <property type="match status" value="5"/>
</dbReference>
<dbReference type="PROSITE" id="PS50199">
    <property type="entry name" value="ZF_RANBP2_2"/>
    <property type="match status" value="3"/>
</dbReference>
<dbReference type="Gene3D" id="2.30.30.380">
    <property type="entry name" value="Zn-finger domain of Sec23/24"/>
    <property type="match status" value="1"/>
</dbReference>
<reference evidence="6 7" key="1">
    <citation type="submission" date="2016-11" db="EMBL/GenBank/DDBJ databases">
        <title>The macronuclear genome of Stentor coeruleus: a giant cell with tiny introns.</title>
        <authorList>
            <person name="Slabodnick M."/>
            <person name="Ruby J.G."/>
            <person name="Reiff S.B."/>
            <person name="Swart E.C."/>
            <person name="Gosai S."/>
            <person name="Prabakaran S."/>
            <person name="Witkowska E."/>
            <person name="Larue G.E."/>
            <person name="Fisher S."/>
            <person name="Freeman R.M."/>
            <person name="Gunawardena J."/>
            <person name="Chu W."/>
            <person name="Stover N.A."/>
            <person name="Gregory B.D."/>
            <person name="Nowacki M."/>
            <person name="Derisi J."/>
            <person name="Roy S.W."/>
            <person name="Marshall W.F."/>
            <person name="Sood P."/>
        </authorList>
    </citation>
    <scope>NUCLEOTIDE SEQUENCE [LARGE SCALE GENOMIC DNA]</scope>
    <source>
        <strain evidence="6">WM001</strain>
    </source>
</reference>
<feature type="domain" description="RanBP2-type" evidence="5">
    <location>
        <begin position="242"/>
        <end position="271"/>
    </location>
</feature>
<protein>
    <recommendedName>
        <fullName evidence="5">RanBP2-type domain-containing protein</fullName>
    </recommendedName>
</protein>
<dbReference type="SUPFAM" id="SSF90209">
    <property type="entry name" value="Ran binding protein zinc finger-like"/>
    <property type="match status" value="1"/>
</dbReference>
<sequence length="274" mass="30941">MCNAVQMNWMCIKCKYTNENFLKHCKMCKTVRYGKMDDDPLFKSINEIQIKPLNLFSLDLKKNDKVAEKPNLNHWTCNGCKHLNIITLEECFKCNSKKNAGDENLSSLAESAKTKEGDLWKCNKCLNMNSKTLSCSNCKSSKESNLSAVQNEENKNWICLPCNYSNTADKAICHNCDLPKGSSKIAWICSHCKKVNQTNSELCSNCSKPTSKLVKKKCGKCENLIYHPNIICDSCKGTLKGSEDFWECSSCRNKNEKSTLACKSCSKAMLEKNI</sequence>
<keyword evidence="1" id="KW-0479">Metal-binding</keyword>
<dbReference type="EMBL" id="MPUH01001935">
    <property type="protein sequence ID" value="OMJ65809.1"/>
    <property type="molecule type" value="Genomic_DNA"/>
</dbReference>
<evidence type="ECO:0000259" key="5">
    <source>
        <dbReference type="PROSITE" id="PS50199"/>
    </source>
</evidence>
<feature type="domain" description="RanBP2-type" evidence="5">
    <location>
        <begin position="69"/>
        <end position="100"/>
    </location>
</feature>
<accession>A0A1R2AMS3</accession>
<keyword evidence="7" id="KW-1185">Reference proteome</keyword>
<dbReference type="InterPro" id="IPR001876">
    <property type="entry name" value="Znf_RanBP2"/>
</dbReference>
<evidence type="ECO:0000256" key="1">
    <source>
        <dbReference type="ARBA" id="ARBA00022723"/>
    </source>
</evidence>
<dbReference type="AlphaFoldDB" id="A0A1R2AMS3"/>
<feature type="domain" description="RanBP2-type" evidence="5">
    <location>
        <begin position="152"/>
        <end position="182"/>
    </location>
</feature>
<dbReference type="GO" id="GO:0008270">
    <property type="term" value="F:zinc ion binding"/>
    <property type="evidence" value="ECO:0007669"/>
    <property type="project" value="UniProtKB-KW"/>
</dbReference>
<evidence type="ECO:0000256" key="3">
    <source>
        <dbReference type="ARBA" id="ARBA00022833"/>
    </source>
</evidence>
<dbReference type="InterPro" id="IPR036443">
    <property type="entry name" value="Znf_RanBP2_sf"/>
</dbReference>
<keyword evidence="3" id="KW-0862">Zinc</keyword>
<comment type="caution">
    <text evidence="6">The sequence shown here is derived from an EMBL/GenBank/DDBJ whole genome shotgun (WGS) entry which is preliminary data.</text>
</comment>
<dbReference type="Proteomes" id="UP000187209">
    <property type="component" value="Unassembled WGS sequence"/>
</dbReference>
<evidence type="ECO:0000313" key="7">
    <source>
        <dbReference type="Proteomes" id="UP000187209"/>
    </source>
</evidence>
<name>A0A1R2AMS3_9CILI</name>
<proteinExistence type="predicted"/>